<accession>S9RRS2</accession>
<dbReference type="OrthoDB" id="7801652at2"/>
<evidence type="ECO:0000313" key="4">
    <source>
        <dbReference type="Proteomes" id="UP000015351"/>
    </source>
</evidence>
<reference evidence="4" key="1">
    <citation type="journal article" date="2013" name="Stand. Genomic Sci.">
        <title>Genome sequence of the Litoreibacter arenae type strain (DSM 19593(T)), a member of the Roseobacter clade isolated from sea sand.</title>
        <authorList>
            <person name="Riedel T."/>
            <person name="Fiebig A."/>
            <person name="Petersen J."/>
            <person name="Gronow S."/>
            <person name="Kyrpides N.C."/>
            <person name="Goker M."/>
            <person name="Klenk H.P."/>
        </authorList>
    </citation>
    <scope>NUCLEOTIDE SEQUENCE [LARGE SCALE GENOMIC DNA]</scope>
    <source>
        <strain evidence="4">DSM 19593</strain>
    </source>
</reference>
<evidence type="ECO:0000256" key="1">
    <source>
        <dbReference type="SAM" id="MobiDB-lite"/>
    </source>
</evidence>
<proteinExistence type="predicted"/>
<feature type="signal peptide" evidence="2">
    <location>
        <begin position="1"/>
        <end position="18"/>
    </location>
</feature>
<dbReference type="RefSeq" id="WP_021099538.1">
    <property type="nucleotide sequence ID" value="NZ_KE557306.1"/>
</dbReference>
<organism evidence="3 4">
    <name type="scientific">Litoreibacter arenae DSM 19593</name>
    <dbReference type="NCBI Taxonomy" id="1123360"/>
    <lineage>
        <taxon>Bacteria</taxon>
        <taxon>Pseudomonadati</taxon>
        <taxon>Pseudomonadota</taxon>
        <taxon>Alphaproteobacteria</taxon>
        <taxon>Rhodobacterales</taxon>
        <taxon>Roseobacteraceae</taxon>
        <taxon>Litoreibacter</taxon>
    </lineage>
</organism>
<dbReference type="HOGENOM" id="CLU_833662_0_0_5"/>
<name>S9RRS2_9RHOB</name>
<gene>
    <name evidence="3" type="ORF">thalar_00965</name>
</gene>
<feature type="chain" id="PRO_5004555984" evidence="2">
    <location>
        <begin position="19"/>
        <end position="333"/>
    </location>
</feature>
<comment type="caution">
    <text evidence="3">The sequence shown here is derived from an EMBL/GenBank/DDBJ whole genome shotgun (WGS) entry which is preliminary data.</text>
</comment>
<dbReference type="STRING" id="1123360.thalar_00965"/>
<dbReference type="EMBL" id="AONI01000008">
    <property type="protein sequence ID" value="EPX80745.1"/>
    <property type="molecule type" value="Genomic_DNA"/>
</dbReference>
<dbReference type="Proteomes" id="UP000015351">
    <property type="component" value="Unassembled WGS sequence"/>
</dbReference>
<evidence type="ECO:0000313" key="3">
    <source>
        <dbReference type="EMBL" id="EPX80745.1"/>
    </source>
</evidence>
<protein>
    <submittedName>
        <fullName evidence="3">Uncharacterized protein</fullName>
    </submittedName>
</protein>
<sequence length="333" mass="36161">MKYCAALLLALTATSAAAQDTKAWFVLINQGAGRTVVDAEWSQALTQAGVEDQVQTVIDTDFYAIDRTIEKAKSEGDGTVVFMVTGNLGTTDPAKHAEVIKTLTTPNPDAPLLDGSFAMLQSDGCALVRKPLTGREFIHTDTILTINDPQARVDCYAAAITYAMNNLDEFGPRTPFDQQIDVGAAERQTNLPPMAVSSKALIDPSDPNTANGPVRRASNVYKPGEKMDFHANILNVGRFDPGTSKARYEIRLDLEVTRKDGDGKQVMENAYTYTGQSTHRIPVPDDYFSNFVTAGFSLTNPGEYLVELVLTDLSRPDAEGTSVRVPYDVVIAD</sequence>
<keyword evidence="2" id="KW-0732">Signal</keyword>
<dbReference type="AlphaFoldDB" id="S9RRS2"/>
<evidence type="ECO:0000256" key="2">
    <source>
        <dbReference type="SAM" id="SignalP"/>
    </source>
</evidence>
<keyword evidence="4" id="KW-1185">Reference proteome</keyword>
<feature type="region of interest" description="Disordered" evidence="1">
    <location>
        <begin position="198"/>
        <end position="218"/>
    </location>
</feature>